<evidence type="ECO:0000259" key="1">
    <source>
        <dbReference type="Pfam" id="PF13380"/>
    </source>
</evidence>
<keyword evidence="3" id="KW-1185">Reference proteome</keyword>
<dbReference type="PANTHER" id="PTHR33303">
    <property type="entry name" value="CYTOPLASMIC PROTEIN-RELATED"/>
    <property type="match status" value="1"/>
</dbReference>
<name>A0A1G4M6B3_LACFM</name>
<evidence type="ECO:0000313" key="3">
    <source>
        <dbReference type="Proteomes" id="UP000190831"/>
    </source>
</evidence>
<organism evidence="2 3">
    <name type="scientific">Lachancea fermentati</name>
    <name type="common">Zygosaccharomyces fermentati</name>
    <dbReference type="NCBI Taxonomy" id="4955"/>
    <lineage>
        <taxon>Eukaryota</taxon>
        <taxon>Fungi</taxon>
        <taxon>Dikarya</taxon>
        <taxon>Ascomycota</taxon>
        <taxon>Saccharomycotina</taxon>
        <taxon>Saccharomycetes</taxon>
        <taxon>Saccharomycetales</taxon>
        <taxon>Saccharomycetaceae</taxon>
        <taxon>Lachancea</taxon>
    </lineage>
</organism>
<dbReference type="Pfam" id="PF13380">
    <property type="entry name" value="CoA_binding_2"/>
    <property type="match status" value="1"/>
</dbReference>
<dbReference type="Proteomes" id="UP000190831">
    <property type="component" value="Chromosome A"/>
</dbReference>
<dbReference type="PANTHER" id="PTHR33303:SF2">
    <property type="entry name" value="COA-BINDING DOMAIN-CONTAINING PROTEIN"/>
    <property type="match status" value="1"/>
</dbReference>
<dbReference type="OMA" id="ISVCFVT"/>
<dbReference type="AlphaFoldDB" id="A0A1G4M6B3"/>
<dbReference type="Gene3D" id="3.40.50.720">
    <property type="entry name" value="NAD(P)-binding Rossmann-like Domain"/>
    <property type="match status" value="1"/>
</dbReference>
<reference evidence="2 3" key="1">
    <citation type="submission" date="2016-03" db="EMBL/GenBank/DDBJ databases">
        <authorList>
            <person name="Devillers H."/>
        </authorList>
    </citation>
    <scope>NUCLEOTIDE SEQUENCE [LARGE SCALE GENOMIC DNA]</scope>
    <source>
        <strain evidence="2">CBS 6772</strain>
    </source>
</reference>
<dbReference type="EMBL" id="LT598487">
    <property type="protein sequence ID" value="SCV99374.1"/>
    <property type="molecule type" value="Genomic_DNA"/>
</dbReference>
<dbReference type="OrthoDB" id="5138418at2759"/>
<dbReference type="InterPro" id="IPR003781">
    <property type="entry name" value="CoA-bd"/>
</dbReference>
<sequence>MATRLTSNQKIVGSTPTVSVFCSTQQKYILTDDEPLVTTNHSISSNTSLYIMKQQLREFFGPRRLYFVCGKVYQDQSYANRLVHWFVLRNLPVVPVTPRGGEIPLANGKKSLEISKSISDGLNASELKNSIDGISVCFVTPPPITLSILQQLKEAELPVRSVWFQPGSWNMDCVKSAENDLHIEGSKVINDCILMNGHANYVKSELTQED</sequence>
<feature type="domain" description="CoA-binding" evidence="1">
    <location>
        <begin position="66"/>
        <end position="196"/>
    </location>
</feature>
<dbReference type="STRING" id="4955.A0A1G4M6B3"/>
<proteinExistence type="predicted"/>
<gene>
    <name evidence="2" type="ORF">LAFE_0A01772G</name>
</gene>
<protein>
    <submittedName>
        <fullName evidence="2">LAFE_0A01772g1_1</fullName>
    </submittedName>
</protein>
<dbReference type="InterPro" id="IPR036291">
    <property type="entry name" value="NAD(P)-bd_dom_sf"/>
</dbReference>
<evidence type="ECO:0000313" key="2">
    <source>
        <dbReference type="EMBL" id="SCV99374.1"/>
    </source>
</evidence>
<dbReference type="SUPFAM" id="SSF51735">
    <property type="entry name" value="NAD(P)-binding Rossmann-fold domains"/>
    <property type="match status" value="1"/>
</dbReference>
<accession>A0A1G4M6B3</accession>